<sequence>MGGAASARRSFRRRRRRDRPAGRRGDGAATAAPRSRAGREGLSCRPLRRRARRQGECLRRRHARSLQCRAQPDHARDRTLRRQAEGDGGAAARGDEGLLHQPEQPDRQSVGTRRGASADALGHPHLSGTPAVAELRLRGADADRAARLRPRPRGATGAVTVAAGTGRAASFSVTLRVLPGEYAISRLEPDAALPDWADGPGFVSIARTVDELSILCEAERVPLGVRSEPGWSGFQFVGPFAFDETGIAASVLQPLADAGIGIVLVSTFDTDYLFVKTEQAGRAAEALTAAGHVAAPSG</sequence>
<dbReference type="PANTHER" id="PTHR31131">
    <property type="entry name" value="CHROMOSOME 1, WHOLE GENOME SHOTGUN SEQUENCE"/>
    <property type="match status" value="1"/>
</dbReference>
<dbReference type="Pfam" id="PF21631">
    <property type="entry name" value="A9CJY8-like_N"/>
    <property type="match status" value="1"/>
</dbReference>
<reference evidence="4 5" key="1">
    <citation type="submission" date="2020-01" db="EMBL/GenBank/DDBJ databases">
        <title>Jiella pacifica sp. nov.</title>
        <authorList>
            <person name="Xue Z."/>
            <person name="Zhu S."/>
            <person name="Chen J."/>
            <person name="Yang J."/>
        </authorList>
    </citation>
    <scope>NUCLEOTIDE SEQUENCE [LARGE SCALE GENOMIC DNA]</scope>
    <source>
        <strain evidence="4 5">40Bstr34</strain>
    </source>
</reference>
<dbReference type="InterPro" id="IPR051719">
    <property type="entry name" value="CASTOR_mTORC1"/>
</dbReference>
<accession>A0A6N9T188</accession>
<feature type="compositionally biased region" description="Basic and acidic residues" evidence="1">
    <location>
        <begin position="71"/>
        <end position="85"/>
    </location>
</feature>
<name>A0A6N9T188_9HYPH</name>
<dbReference type="SUPFAM" id="SSF55021">
    <property type="entry name" value="ACT-like"/>
    <property type="match status" value="2"/>
</dbReference>
<feature type="domain" description="A9CJY8-like N-terminal" evidence="3">
    <location>
        <begin position="180"/>
        <end position="222"/>
    </location>
</feature>
<dbReference type="EMBL" id="JAAAMG010000008">
    <property type="protein sequence ID" value="NDW05080.1"/>
    <property type="molecule type" value="Genomic_DNA"/>
</dbReference>
<dbReference type="Gene3D" id="3.30.2130.10">
    <property type="entry name" value="VC0802-like"/>
    <property type="match status" value="1"/>
</dbReference>
<dbReference type="InterPro" id="IPR049447">
    <property type="entry name" value="A9CJY8-like_N"/>
</dbReference>
<proteinExistence type="predicted"/>
<feature type="compositionally biased region" description="Basic and acidic residues" evidence="1">
    <location>
        <begin position="93"/>
        <end position="106"/>
    </location>
</feature>
<protein>
    <submittedName>
        <fullName evidence="4">ACT domain-containing protein</fullName>
    </submittedName>
</protein>
<evidence type="ECO:0000256" key="1">
    <source>
        <dbReference type="SAM" id="MobiDB-lite"/>
    </source>
</evidence>
<dbReference type="Proteomes" id="UP000469011">
    <property type="component" value="Unassembled WGS sequence"/>
</dbReference>
<feature type="compositionally biased region" description="Basic residues" evidence="1">
    <location>
        <begin position="9"/>
        <end position="18"/>
    </location>
</feature>
<dbReference type="InterPro" id="IPR045865">
    <property type="entry name" value="ACT-like_dom_sf"/>
</dbReference>
<evidence type="ECO:0000259" key="3">
    <source>
        <dbReference type="Pfam" id="PF21631"/>
    </source>
</evidence>
<feature type="region of interest" description="Disordered" evidence="1">
    <location>
        <begin position="1"/>
        <end position="129"/>
    </location>
</feature>
<feature type="domain" description="CASTOR ACT" evidence="2">
    <location>
        <begin position="227"/>
        <end position="288"/>
    </location>
</feature>
<evidence type="ECO:0000259" key="2">
    <source>
        <dbReference type="Pfam" id="PF13840"/>
    </source>
</evidence>
<keyword evidence="5" id="KW-1185">Reference proteome</keyword>
<gene>
    <name evidence="4" type="ORF">GTK09_11625</name>
</gene>
<organism evidence="4 5">
    <name type="scientific">Jiella pacifica</name>
    <dbReference type="NCBI Taxonomy" id="2696469"/>
    <lineage>
        <taxon>Bacteria</taxon>
        <taxon>Pseudomonadati</taxon>
        <taxon>Pseudomonadota</taxon>
        <taxon>Alphaproteobacteria</taxon>
        <taxon>Hyphomicrobiales</taxon>
        <taxon>Aurantimonadaceae</taxon>
        <taxon>Jiella</taxon>
    </lineage>
</organism>
<dbReference type="AlphaFoldDB" id="A0A6N9T188"/>
<dbReference type="PANTHER" id="PTHR31131:SF6">
    <property type="entry name" value="CASTOR ACT DOMAIN-CONTAINING PROTEIN"/>
    <property type="match status" value="1"/>
</dbReference>
<comment type="caution">
    <text evidence="4">The sequence shown here is derived from an EMBL/GenBank/DDBJ whole genome shotgun (WGS) entry which is preliminary data.</text>
</comment>
<dbReference type="InterPro" id="IPR027795">
    <property type="entry name" value="CASTOR_ACT_dom"/>
</dbReference>
<evidence type="ECO:0000313" key="5">
    <source>
        <dbReference type="Proteomes" id="UP000469011"/>
    </source>
</evidence>
<evidence type="ECO:0000313" key="4">
    <source>
        <dbReference type="EMBL" id="NDW05080.1"/>
    </source>
</evidence>
<dbReference type="Pfam" id="PF13840">
    <property type="entry name" value="ACT_7"/>
    <property type="match status" value="1"/>
</dbReference>